<dbReference type="GO" id="GO:0006633">
    <property type="term" value="P:fatty acid biosynthetic process"/>
    <property type="evidence" value="ECO:0007669"/>
    <property type="project" value="TreeGrafter"/>
</dbReference>
<gene>
    <name evidence="7" type="ORF">HJG54_07195</name>
</gene>
<feature type="domain" description="AMP-dependent synthetase/ligase" evidence="5">
    <location>
        <begin position="9"/>
        <end position="408"/>
    </location>
</feature>
<proteinExistence type="inferred from homology"/>
<dbReference type="SUPFAM" id="SSF56801">
    <property type="entry name" value="Acetyl-CoA synthetase-like"/>
    <property type="match status" value="1"/>
</dbReference>
<dbReference type="CDD" id="cd05931">
    <property type="entry name" value="FAAL"/>
    <property type="match status" value="1"/>
</dbReference>
<evidence type="ECO:0000256" key="1">
    <source>
        <dbReference type="ARBA" id="ARBA00006432"/>
    </source>
</evidence>
<sequence length="616" mass="69066">MPTIIHCLRQQTQDRPQHQAFVFLQDGETKAVSLTYQELDQQAQSVANWLQLHIAKGERALLVYPYDAGLEFIAAFLGCLYAGVIAVASHPPRNRSGLSELYGRLVSASASVILTTSSLMPKLKNQLAAADFSTDCHWCATNQLPVAPCDWQPPASDSLAFLQYTSGSTGIPKGVMVTHSNLMHNQRLLQLAFGHTNESIGVGWLPLFHDMGLIGNVLQAIYLGASCVLMSPLDFVQKPVRWLQAISRYQATTSGAPNFAYELLCRKVTDAQLETLDLSRWQVAFTGAEPVRADTLERFSQKFGVCGFQRQAFYPCYGMAEATLFISGGNKQTYPTVLGLEIGALEQHQVRVASSESITGAERSIVSCGHAWLDTEITIVDPNTGQRCQPDQIGEIWVSGAGLGQGYWNQPQETEHTFRAHLPDAPERTYLRTGDLGFLYQNKLFITGRLHDVLVFWGFNHYPQLIEQTVEACHPGFRPGSNAAFSIKVNNEERLVIAQEIERSYRDRLTITEVVELIRWRVFEEHFVDVYSILLLKPGSLPKTSSGKVQRSLCRIQFLNNQLELLEQWSLPADSPSDPTSVMERYFNLATHVKRYTDLTKGKLQRWLQRMHQGKD</sequence>
<feature type="domain" description="AMP-binding enzyme C-terminal" evidence="6">
    <location>
        <begin position="452"/>
        <end position="567"/>
    </location>
</feature>
<dbReference type="AlphaFoldDB" id="A0AA96WTG8"/>
<protein>
    <submittedName>
        <fullName evidence="7">Fatty acyl-AMP ligase</fullName>
    </submittedName>
</protein>
<dbReference type="FunFam" id="3.40.50.12780:FF:000013">
    <property type="entry name" value="Long-chain-fatty-acid--AMP ligase FadD32"/>
    <property type="match status" value="1"/>
</dbReference>
<evidence type="ECO:0000313" key="7">
    <source>
        <dbReference type="EMBL" id="WNZ22662.1"/>
    </source>
</evidence>
<dbReference type="GO" id="GO:0070566">
    <property type="term" value="F:adenylyltransferase activity"/>
    <property type="evidence" value="ECO:0007669"/>
    <property type="project" value="TreeGrafter"/>
</dbReference>
<comment type="similarity">
    <text evidence="1">Belongs to the ATP-dependent AMP-binding enzyme family.</text>
</comment>
<dbReference type="GO" id="GO:0005886">
    <property type="term" value="C:plasma membrane"/>
    <property type="evidence" value="ECO:0007669"/>
    <property type="project" value="TreeGrafter"/>
</dbReference>
<dbReference type="Gene3D" id="3.40.50.12780">
    <property type="entry name" value="N-terminal domain of ligase-like"/>
    <property type="match status" value="1"/>
</dbReference>
<keyword evidence="4" id="KW-0443">Lipid metabolism</keyword>
<dbReference type="InterPro" id="IPR040097">
    <property type="entry name" value="FAAL/FAAC"/>
</dbReference>
<evidence type="ECO:0000256" key="2">
    <source>
        <dbReference type="ARBA" id="ARBA00022598"/>
    </source>
</evidence>
<dbReference type="InterPro" id="IPR045851">
    <property type="entry name" value="AMP-bd_C_sf"/>
</dbReference>
<dbReference type="InterPro" id="IPR020845">
    <property type="entry name" value="AMP-binding_CS"/>
</dbReference>
<evidence type="ECO:0000259" key="6">
    <source>
        <dbReference type="Pfam" id="PF23024"/>
    </source>
</evidence>
<dbReference type="EMBL" id="CP053586">
    <property type="protein sequence ID" value="WNZ22662.1"/>
    <property type="molecule type" value="Genomic_DNA"/>
</dbReference>
<dbReference type="GO" id="GO:0071766">
    <property type="term" value="P:Actinobacterium-type cell wall biogenesis"/>
    <property type="evidence" value="ECO:0007669"/>
    <property type="project" value="UniProtKB-ARBA"/>
</dbReference>
<keyword evidence="2 7" id="KW-0436">Ligase</keyword>
<evidence type="ECO:0000256" key="4">
    <source>
        <dbReference type="ARBA" id="ARBA00023098"/>
    </source>
</evidence>
<keyword evidence="3" id="KW-0276">Fatty acid metabolism</keyword>
<dbReference type="Pfam" id="PF23024">
    <property type="entry name" value="AMP-dom_DIP2-like"/>
    <property type="match status" value="1"/>
</dbReference>
<organism evidence="7">
    <name type="scientific">Leptolyngbya sp. NK1-12</name>
    <dbReference type="NCBI Taxonomy" id="2547451"/>
    <lineage>
        <taxon>Bacteria</taxon>
        <taxon>Bacillati</taxon>
        <taxon>Cyanobacteriota</taxon>
        <taxon>Cyanophyceae</taxon>
        <taxon>Leptolyngbyales</taxon>
        <taxon>Leptolyngbyaceae</taxon>
        <taxon>Leptolyngbya group</taxon>
        <taxon>Leptolyngbya</taxon>
    </lineage>
</organism>
<name>A0AA96WTG8_9CYAN</name>
<dbReference type="RefSeq" id="WP_316434175.1">
    <property type="nucleotide sequence ID" value="NZ_CP053586.1"/>
</dbReference>
<dbReference type="InterPro" id="IPR042099">
    <property type="entry name" value="ANL_N_sf"/>
</dbReference>
<evidence type="ECO:0000259" key="5">
    <source>
        <dbReference type="Pfam" id="PF00501"/>
    </source>
</evidence>
<dbReference type="PANTHER" id="PTHR22754:SF32">
    <property type="entry name" value="DISCO-INTERACTING PROTEIN 2"/>
    <property type="match status" value="1"/>
</dbReference>
<dbReference type="Pfam" id="PF00501">
    <property type="entry name" value="AMP-binding"/>
    <property type="match status" value="1"/>
</dbReference>
<reference evidence="7" key="1">
    <citation type="submission" date="2020-05" db="EMBL/GenBank/DDBJ databases">
        <authorList>
            <person name="Zhu T."/>
            <person name="Keshari N."/>
            <person name="Lu X."/>
        </authorList>
    </citation>
    <scope>NUCLEOTIDE SEQUENCE</scope>
    <source>
        <strain evidence="7">NK1-12</strain>
    </source>
</reference>
<dbReference type="PANTHER" id="PTHR22754">
    <property type="entry name" value="DISCO-INTERACTING PROTEIN 2 DIP2 -RELATED"/>
    <property type="match status" value="1"/>
</dbReference>
<dbReference type="Gene3D" id="3.30.300.30">
    <property type="match status" value="1"/>
</dbReference>
<dbReference type="InterPro" id="IPR000873">
    <property type="entry name" value="AMP-dep_synth/lig_dom"/>
</dbReference>
<accession>A0AA96WTG8</accession>
<dbReference type="InterPro" id="IPR025110">
    <property type="entry name" value="AMP-bd_C"/>
</dbReference>
<evidence type="ECO:0000256" key="3">
    <source>
        <dbReference type="ARBA" id="ARBA00022832"/>
    </source>
</evidence>
<dbReference type="PROSITE" id="PS00455">
    <property type="entry name" value="AMP_BINDING"/>
    <property type="match status" value="1"/>
</dbReference>
<dbReference type="GO" id="GO:0016874">
    <property type="term" value="F:ligase activity"/>
    <property type="evidence" value="ECO:0007669"/>
    <property type="project" value="UniProtKB-KW"/>
</dbReference>